<feature type="region of interest" description="Disordered" evidence="6">
    <location>
        <begin position="1"/>
        <end position="34"/>
    </location>
</feature>
<gene>
    <name evidence="8" type="ORF">M569_12908</name>
</gene>
<dbReference type="SUPFAM" id="SSF117856">
    <property type="entry name" value="AF0104/ALDC/Ptd012-like"/>
    <property type="match status" value="1"/>
</dbReference>
<keyword evidence="4 5" id="KW-0804">Transcription</keyword>
<dbReference type="Proteomes" id="UP000015453">
    <property type="component" value="Unassembled WGS sequence"/>
</dbReference>
<keyword evidence="5" id="KW-0539">Nucleus</keyword>
<dbReference type="CDD" id="cd11378">
    <property type="entry name" value="DUF296"/>
    <property type="match status" value="1"/>
</dbReference>
<accession>S8C548</accession>
<dbReference type="GO" id="GO:0003680">
    <property type="term" value="F:minor groove of adenine-thymine-rich DNA binding"/>
    <property type="evidence" value="ECO:0007669"/>
    <property type="project" value="UniProtKB-UniRule"/>
</dbReference>
<proteinExistence type="predicted"/>
<dbReference type="Pfam" id="PF03479">
    <property type="entry name" value="PCC"/>
    <property type="match status" value="1"/>
</dbReference>
<keyword evidence="3 5" id="KW-0238">DNA-binding</keyword>
<feature type="compositionally biased region" description="Gly residues" evidence="6">
    <location>
        <begin position="73"/>
        <end position="86"/>
    </location>
</feature>
<dbReference type="PANTHER" id="PTHR31500:SF56">
    <property type="entry name" value="AT-HOOK MOTIF NUCLEAR-LOCALIZED PROTEIN"/>
    <property type="match status" value="1"/>
</dbReference>
<evidence type="ECO:0000256" key="5">
    <source>
        <dbReference type="RuleBase" id="RU367031"/>
    </source>
</evidence>
<evidence type="ECO:0000256" key="3">
    <source>
        <dbReference type="ARBA" id="ARBA00023125"/>
    </source>
</evidence>
<feature type="compositionally biased region" description="Polar residues" evidence="6">
    <location>
        <begin position="10"/>
        <end position="25"/>
    </location>
</feature>
<dbReference type="OrthoDB" id="1903967at2759"/>
<protein>
    <recommendedName>
        <fullName evidence="5">AT-hook motif nuclear-localized protein</fullName>
    </recommendedName>
</protein>
<feature type="region of interest" description="Disordered" evidence="6">
    <location>
        <begin position="123"/>
        <end position="148"/>
    </location>
</feature>
<dbReference type="InterPro" id="IPR005175">
    <property type="entry name" value="PPC_dom"/>
</dbReference>
<evidence type="ECO:0000256" key="2">
    <source>
        <dbReference type="ARBA" id="ARBA00023015"/>
    </source>
</evidence>
<dbReference type="InterPro" id="IPR039605">
    <property type="entry name" value="AHL"/>
</dbReference>
<dbReference type="InterPro" id="IPR017956">
    <property type="entry name" value="AT_hook_DNA-bd_motif"/>
</dbReference>
<comment type="function">
    <text evidence="1 5">Transcription factor that specifically binds AT-rich DNA sequences related to the nuclear matrix attachment regions (MARs).</text>
</comment>
<comment type="domain">
    <text evidence="5">The PPC domain mediates interactions between AHL proteins.</text>
</comment>
<dbReference type="Gene3D" id="3.30.1330.80">
    <property type="entry name" value="Hypothetical protein, similar to alpha- acetolactate decarboxylase, domain 2"/>
    <property type="match status" value="1"/>
</dbReference>
<dbReference type="SMART" id="SM00384">
    <property type="entry name" value="AT_hook"/>
    <property type="match status" value="2"/>
</dbReference>
<evidence type="ECO:0000256" key="1">
    <source>
        <dbReference type="ARBA" id="ARBA00003687"/>
    </source>
</evidence>
<reference evidence="8 9" key="1">
    <citation type="journal article" date="2013" name="BMC Genomics">
        <title>The miniature genome of a carnivorous plant Genlisea aurea contains a low number of genes and short non-coding sequences.</title>
        <authorList>
            <person name="Leushkin E.V."/>
            <person name="Sutormin R.A."/>
            <person name="Nabieva E.R."/>
            <person name="Penin A.A."/>
            <person name="Kondrashov A.S."/>
            <person name="Logacheva M.D."/>
        </authorList>
    </citation>
    <scope>NUCLEOTIDE SEQUENCE [LARGE SCALE GENOMIC DNA]</scope>
</reference>
<evidence type="ECO:0000256" key="4">
    <source>
        <dbReference type="ARBA" id="ARBA00023163"/>
    </source>
</evidence>
<organism evidence="8 9">
    <name type="scientific">Genlisea aurea</name>
    <dbReference type="NCBI Taxonomy" id="192259"/>
    <lineage>
        <taxon>Eukaryota</taxon>
        <taxon>Viridiplantae</taxon>
        <taxon>Streptophyta</taxon>
        <taxon>Embryophyta</taxon>
        <taxon>Tracheophyta</taxon>
        <taxon>Spermatophyta</taxon>
        <taxon>Magnoliopsida</taxon>
        <taxon>eudicotyledons</taxon>
        <taxon>Gunneridae</taxon>
        <taxon>Pentapetalae</taxon>
        <taxon>asterids</taxon>
        <taxon>lamiids</taxon>
        <taxon>Lamiales</taxon>
        <taxon>Lentibulariaceae</taxon>
        <taxon>Genlisea</taxon>
    </lineage>
</organism>
<sequence>MEAEDRETTDSGSLSGNPETDSPSSGGDYFGRSDGAAAGLLNMNVMSTEMNAAAGGNAPAVSVVGGGGGGGGVVGGGSGSGHGRGNGDSSAGMKRRGRPRKYDAEGNLNPAYLRKSAAFSAGFSPSTASPPYEVSSGKKRGRGRPAGSGNWQLLSSLGELFVNTAGGDFTPHVVTVETGEDVAGKILSFAFAHKTHRGICVLSANGPVSSVTLRQSGSCGGLL</sequence>
<dbReference type="GO" id="GO:0005634">
    <property type="term" value="C:nucleus"/>
    <property type="evidence" value="ECO:0007669"/>
    <property type="project" value="UniProtKB-SubCell"/>
</dbReference>
<evidence type="ECO:0000313" key="9">
    <source>
        <dbReference type="Proteomes" id="UP000015453"/>
    </source>
</evidence>
<feature type="non-terminal residue" evidence="8">
    <location>
        <position position="223"/>
    </location>
</feature>
<comment type="caution">
    <text evidence="8">The sequence shown here is derived from an EMBL/GenBank/DDBJ whole genome shotgun (WGS) entry which is preliminary data.</text>
</comment>
<feature type="region of interest" description="Disordered" evidence="6">
    <location>
        <begin position="73"/>
        <end position="106"/>
    </location>
</feature>
<dbReference type="EMBL" id="AUSU01006527">
    <property type="protein sequence ID" value="EPS61885.1"/>
    <property type="molecule type" value="Genomic_DNA"/>
</dbReference>
<dbReference type="PROSITE" id="PS51742">
    <property type="entry name" value="PPC"/>
    <property type="match status" value="1"/>
</dbReference>
<name>S8C548_9LAMI</name>
<feature type="domain" description="PPC" evidence="7">
    <location>
        <begin position="166"/>
        <end position="223"/>
    </location>
</feature>
<keyword evidence="2 5" id="KW-0805">Transcription regulation</keyword>
<dbReference type="AlphaFoldDB" id="S8C548"/>
<dbReference type="PANTHER" id="PTHR31500">
    <property type="entry name" value="AT-HOOK MOTIF NUCLEAR-LOCALIZED PROTEIN 9"/>
    <property type="match status" value="1"/>
</dbReference>
<keyword evidence="9" id="KW-1185">Reference proteome</keyword>
<comment type="subcellular location">
    <subcellularLocation>
        <location evidence="5">Nucleus</location>
    </subcellularLocation>
</comment>
<evidence type="ECO:0000313" key="8">
    <source>
        <dbReference type="EMBL" id="EPS61885.1"/>
    </source>
</evidence>
<evidence type="ECO:0000256" key="6">
    <source>
        <dbReference type="SAM" id="MobiDB-lite"/>
    </source>
</evidence>
<evidence type="ECO:0000259" key="7">
    <source>
        <dbReference type="PROSITE" id="PS51742"/>
    </source>
</evidence>